<accession>A0A150X537</accession>
<dbReference type="EMBL" id="LRPC01000028">
    <property type="protein sequence ID" value="KYG73820.1"/>
    <property type="molecule type" value="Genomic_DNA"/>
</dbReference>
<dbReference type="Gene3D" id="1.25.40.10">
    <property type="entry name" value="Tetratricopeptide repeat domain"/>
    <property type="match status" value="2"/>
</dbReference>
<dbReference type="PROSITE" id="PS50005">
    <property type="entry name" value="TPR"/>
    <property type="match status" value="4"/>
</dbReference>
<evidence type="ECO:0000256" key="3">
    <source>
        <dbReference type="PROSITE-ProRule" id="PRU00339"/>
    </source>
</evidence>
<protein>
    <submittedName>
        <fullName evidence="5">Uncharacterized protein</fullName>
    </submittedName>
</protein>
<keyword evidence="2 3" id="KW-0802">TPR repeat</keyword>
<dbReference type="PANTHER" id="PTHR44858:SF1">
    <property type="entry name" value="UDP-N-ACETYLGLUCOSAMINE--PEPTIDE N-ACETYLGLUCOSAMINYLTRANSFERASE SPINDLY-RELATED"/>
    <property type="match status" value="1"/>
</dbReference>
<keyword evidence="4" id="KW-0732">Signal</keyword>
<dbReference type="Pfam" id="PF13414">
    <property type="entry name" value="TPR_11"/>
    <property type="match status" value="2"/>
</dbReference>
<keyword evidence="1" id="KW-0677">Repeat</keyword>
<feature type="chain" id="PRO_5007574213" evidence="4">
    <location>
        <begin position="19"/>
        <end position="199"/>
    </location>
</feature>
<dbReference type="AlphaFoldDB" id="A0A150X537"/>
<feature type="repeat" description="TPR" evidence="3">
    <location>
        <begin position="122"/>
        <end position="155"/>
    </location>
</feature>
<feature type="repeat" description="TPR" evidence="3">
    <location>
        <begin position="88"/>
        <end position="121"/>
    </location>
</feature>
<evidence type="ECO:0000256" key="2">
    <source>
        <dbReference type="ARBA" id="ARBA00022803"/>
    </source>
</evidence>
<dbReference type="InterPro" id="IPR019734">
    <property type="entry name" value="TPR_rpt"/>
</dbReference>
<evidence type="ECO:0000313" key="5">
    <source>
        <dbReference type="EMBL" id="KYG73820.1"/>
    </source>
</evidence>
<feature type="signal peptide" evidence="4">
    <location>
        <begin position="1"/>
        <end position="18"/>
    </location>
</feature>
<reference evidence="5 6" key="1">
    <citation type="submission" date="2016-01" db="EMBL/GenBank/DDBJ databases">
        <title>Genome sequencing of Roseivirga spongicola UST030701-084.</title>
        <authorList>
            <person name="Selvaratnam C."/>
            <person name="Thevarajoo S."/>
            <person name="Goh K.M."/>
            <person name="Ee R."/>
            <person name="Chan K.-G."/>
            <person name="Chong C.S."/>
        </authorList>
    </citation>
    <scope>NUCLEOTIDE SEQUENCE [LARGE SCALE GENOMIC DNA]</scope>
    <source>
        <strain evidence="5 6">UST030701-084</strain>
    </source>
</reference>
<dbReference type="RefSeq" id="WP_068222736.1">
    <property type="nucleotide sequence ID" value="NZ_CP139724.1"/>
</dbReference>
<feature type="repeat" description="TPR" evidence="3">
    <location>
        <begin position="20"/>
        <end position="53"/>
    </location>
</feature>
<evidence type="ECO:0000313" key="6">
    <source>
        <dbReference type="Proteomes" id="UP000075606"/>
    </source>
</evidence>
<dbReference type="InterPro" id="IPR050498">
    <property type="entry name" value="Ycf3"/>
</dbReference>
<comment type="caution">
    <text evidence="5">The sequence shown here is derived from an EMBL/GenBank/DDBJ whole genome shotgun (WGS) entry which is preliminary data.</text>
</comment>
<dbReference type="PANTHER" id="PTHR44858">
    <property type="entry name" value="TETRATRICOPEPTIDE REPEAT PROTEIN 6"/>
    <property type="match status" value="1"/>
</dbReference>
<dbReference type="OrthoDB" id="9785181at2"/>
<name>A0A150X537_9BACT</name>
<dbReference type="PROSITE" id="PS51257">
    <property type="entry name" value="PROKAR_LIPOPROTEIN"/>
    <property type="match status" value="1"/>
</dbReference>
<organism evidence="5 6">
    <name type="scientific">Roseivirga spongicola</name>
    <dbReference type="NCBI Taxonomy" id="333140"/>
    <lineage>
        <taxon>Bacteria</taxon>
        <taxon>Pseudomonadati</taxon>
        <taxon>Bacteroidota</taxon>
        <taxon>Cytophagia</taxon>
        <taxon>Cytophagales</taxon>
        <taxon>Roseivirgaceae</taxon>
        <taxon>Roseivirga</taxon>
    </lineage>
</organism>
<dbReference type="SMART" id="SM00028">
    <property type="entry name" value="TPR"/>
    <property type="match status" value="5"/>
</dbReference>
<gene>
    <name evidence="5" type="ORF">AWW68_14200</name>
</gene>
<dbReference type="STRING" id="333140.AWW68_14200"/>
<evidence type="ECO:0000256" key="4">
    <source>
        <dbReference type="SAM" id="SignalP"/>
    </source>
</evidence>
<keyword evidence="6" id="KW-1185">Reference proteome</keyword>
<feature type="repeat" description="TPR" evidence="3">
    <location>
        <begin position="54"/>
        <end position="87"/>
    </location>
</feature>
<evidence type="ECO:0000256" key="1">
    <source>
        <dbReference type="ARBA" id="ARBA00022737"/>
    </source>
</evidence>
<sequence>MKKIGLILMILTVVALSACNKSVTREADALYKQGKYKEAIAAYDEYLTTKPKDLKSLYNRGRAHEEVGNLSQAKEDFESVLKLDADNLNANLSMGKYWYNQKDFTKAIYYFDKVLEVDGRVSTAYLLKGRSLHQQGEFPKAKENYDQAINFDNKNPEAFLYRGALKIALNQTRGACNDFNRAKALGASEANDALAKYCK</sequence>
<proteinExistence type="predicted"/>
<dbReference type="InterPro" id="IPR011990">
    <property type="entry name" value="TPR-like_helical_dom_sf"/>
</dbReference>
<dbReference type="SUPFAM" id="SSF48452">
    <property type="entry name" value="TPR-like"/>
    <property type="match status" value="1"/>
</dbReference>
<dbReference type="Proteomes" id="UP000075606">
    <property type="component" value="Unassembled WGS sequence"/>
</dbReference>